<evidence type="ECO:0000256" key="11">
    <source>
        <dbReference type="RuleBase" id="RU003783"/>
    </source>
</evidence>
<comment type="caution">
    <text evidence="14">The sequence shown here is derived from an EMBL/GenBank/DDBJ whole genome shotgun (WGS) entry which is preliminary data.</text>
</comment>
<dbReference type="InterPro" id="IPR039657">
    <property type="entry name" value="Dimethylallyltransferase"/>
</dbReference>
<evidence type="ECO:0000256" key="1">
    <source>
        <dbReference type="ARBA" id="ARBA00001946"/>
    </source>
</evidence>
<reference evidence="14 15" key="1">
    <citation type="submission" date="2019-02" db="EMBL/GenBank/DDBJ databases">
        <authorList>
            <person name="Li Y."/>
        </authorList>
    </citation>
    <scope>NUCLEOTIDE SEQUENCE [LARGE SCALE GENOMIC DNA]</scope>
    <source>
        <strain evidence="14 15">30C10-4-7</strain>
    </source>
</reference>
<dbReference type="PANTHER" id="PTHR11088:SF60">
    <property type="entry name" value="TRNA DIMETHYLALLYLTRANSFERASE"/>
    <property type="match status" value="1"/>
</dbReference>
<protein>
    <recommendedName>
        <fullName evidence="10">tRNA dimethylallyltransferase</fullName>
        <ecNumber evidence="10">2.5.1.75</ecNumber>
    </recommendedName>
    <alternativeName>
        <fullName evidence="10">Dimethylallyl diphosphate:tRNA dimethylallyltransferase</fullName>
        <shortName evidence="10">DMAPP:tRNA dimethylallyltransferase</shortName>
        <shortName evidence="10">DMATase</shortName>
    </alternativeName>
    <alternativeName>
        <fullName evidence="10">Isopentenyl-diphosphate:tRNA isopentenyltransferase</fullName>
        <shortName evidence="10">IPP transferase</shortName>
        <shortName evidence="10">IPPT</shortName>
        <shortName evidence="10">IPTase</shortName>
    </alternativeName>
</protein>
<keyword evidence="4 10" id="KW-0808">Transferase</keyword>
<evidence type="ECO:0000313" key="14">
    <source>
        <dbReference type="EMBL" id="RZF60520.1"/>
    </source>
</evidence>
<comment type="similarity">
    <text evidence="3 10 13">Belongs to the IPP transferase family.</text>
</comment>
<evidence type="ECO:0000256" key="12">
    <source>
        <dbReference type="RuleBase" id="RU003784"/>
    </source>
</evidence>
<evidence type="ECO:0000256" key="8">
    <source>
        <dbReference type="ARBA" id="ARBA00022842"/>
    </source>
</evidence>
<evidence type="ECO:0000256" key="6">
    <source>
        <dbReference type="ARBA" id="ARBA00022741"/>
    </source>
</evidence>
<accession>A0A4Q6XK95</accession>
<dbReference type="HAMAP" id="MF_00185">
    <property type="entry name" value="IPP_trans"/>
    <property type="match status" value="1"/>
</dbReference>
<dbReference type="Proteomes" id="UP000292855">
    <property type="component" value="Unassembled WGS sequence"/>
</dbReference>
<keyword evidence="5 10" id="KW-0819">tRNA processing</keyword>
<dbReference type="PANTHER" id="PTHR11088">
    <property type="entry name" value="TRNA DIMETHYLALLYLTRANSFERASE"/>
    <property type="match status" value="1"/>
</dbReference>
<feature type="binding site" evidence="10">
    <location>
        <begin position="22"/>
        <end position="29"/>
    </location>
    <ligand>
        <name>ATP</name>
        <dbReference type="ChEBI" id="CHEBI:30616"/>
    </ligand>
</feature>
<comment type="catalytic activity">
    <reaction evidence="9 10 11">
        <text>adenosine(37) in tRNA + dimethylallyl diphosphate = N(6)-dimethylallyladenosine(37) in tRNA + diphosphate</text>
        <dbReference type="Rhea" id="RHEA:26482"/>
        <dbReference type="Rhea" id="RHEA-COMP:10162"/>
        <dbReference type="Rhea" id="RHEA-COMP:10375"/>
        <dbReference type="ChEBI" id="CHEBI:33019"/>
        <dbReference type="ChEBI" id="CHEBI:57623"/>
        <dbReference type="ChEBI" id="CHEBI:74411"/>
        <dbReference type="ChEBI" id="CHEBI:74415"/>
        <dbReference type="EC" id="2.5.1.75"/>
    </reaction>
</comment>
<feature type="site" description="Interaction with substrate tRNA" evidence="10">
    <location>
        <position position="112"/>
    </location>
</feature>
<dbReference type="SUPFAM" id="SSF52540">
    <property type="entry name" value="P-loop containing nucleoside triphosphate hydrolases"/>
    <property type="match status" value="1"/>
</dbReference>
<feature type="region of interest" description="Interaction with substrate tRNA" evidence="10">
    <location>
        <begin position="47"/>
        <end position="50"/>
    </location>
</feature>
<dbReference type="GO" id="GO:0052381">
    <property type="term" value="F:tRNA dimethylallyltransferase activity"/>
    <property type="evidence" value="ECO:0007669"/>
    <property type="project" value="UniProtKB-UniRule"/>
</dbReference>
<proteinExistence type="inferred from homology"/>
<keyword evidence="7 10" id="KW-0067">ATP-binding</keyword>
<evidence type="ECO:0000256" key="13">
    <source>
        <dbReference type="RuleBase" id="RU003785"/>
    </source>
</evidence>
<dbReference type="EC" id="2.5.1.75" evidence="10"/>
<comment type="cofactor">
    <cofactor evidence="1 10">
        <name>Mg(2+)</name>
        <dbReference type="ChEBI" id="CHEBI:18420"/>
    </cofactor>
</comment>
<name>A0A4Q6XK95_9SPHI</name>
<evidence type="ECO:0000256" key="4">
    <source>
        <dbReference type="ARBA" id="ARBA00022679"/>
    </source>
</evidence>
<keyword evidence="8 10" id="KW-0460">Magnesium</keyword>
<dbReference type="EMBL" id="SGIT01000002">
    <property type="protein sequence ID" value="RZF60520.1"/>
    <property type="molecule type" value="Genomic_DNA"/>
</dbReference>
<dbReference type="AlphaFoldDB" id="A0A4Q6XK95"/>
<evidence type="ECO:0000256" key="7">
    <source>
        <dbReference type="ARBA" id="ARBA00022840"/>
    </source>
</evidence>
<dbReference type="GO" id="GO:0006400">
    <property type="term" value="P:tRNA modification"/>
    <property type="evidence" value="ECO:0007669"/>
    <property type="project" value="TreeGrafter"/>
</dbReference>
<sequence length="295" mass="34422">MNEIIHQAKEKLSPDLLIIILGPTASGKTKLAVELARQIDGEIISADSRQVYRDMDIGTGKDLEEYRDVPYHLINIKKPGDKYNADLFRRDFFKAYDHIINVQKQPILCGGSGSYIQSVLQDRPYAQIPKDSYLQKKLSQLAEEELLERIHTIGVPPDLQIDFHNHKRLVRALEILLYLQHHRQPKQLQRIVPNYLVFGLCPPLEKRRMSITQRLHARLQQGLVEEVKHLIEKGISPADLIYYGLEYKYITLYLQGALTYPGLLEKLNTEIHRYAKRQMTYFRKMEKDGIKIHWL</sequence>
<comment type="caution">
    <text evidence="10">Lacks conserved residue(s) required for the propagation of feature annotation.</text>
</comment>
<evidence type="ECO:0000256" key="10">
    <source>
        <dbReference type="HAMAP-Rule" id="MF_00185"/>
    </source>
</evidence>
<dbReference type="Gene3D" id="3.40.50.300">
    <property type="entry name" value="P-loop containing nucleotide triphosphate hydrolases"/>
    <property type="match status" value="1"/>
</dbReference>
<dbReference type="OrthoDB" id="9776390at2"/>
<evidence type="ECO:0000256" key="2">
    <source>
        <dbReference type="ARBA" id="ARBA00003213"/>
    </source>
</evidence>
<dbReference type="GO" id="GO:0005524">
    <property type="term" value="F:ATP binding"/>
    <property type="evidence" value="ECO:0007669"/>
    <property type="project" value="UniProtKB-UniRule"/>
</dbReference>
<comment type="subunit">
    <text evidence="10">Monomer.</text>
</comment>
<organism evidence="14 15">
    <name type="scientific">Sphingobacterium corticibacterium</name>
    <dbReference type="NCBI Taxonomy" id="2484746"/>
    <lineage>
        <taxon>Bacteria</taxon>
        <taxon>Pseudomonadati</taxon>
        <taxon>Bacteroidota</taxon>
        <taxon>Sphingobacteriia</taxon>
        <taxon>Sphingobacteriales</taxon>
        <taxon>Sphingobacteriaceae</taxon>
        <taxon>Sphingobacterium</taxon>
    </lineage>
</organism>
<comment type="function">
    <text evidence="2 10 12">Catalyzes the transfer of a dimethylallyl group onto the adenine at position 37 in tRNAs that read codons beginning with uridine, leading to the formation of N6-(dimethylallyl)adenosine (i(6)A).</text>
</comment>
<feature type="binding site" evidence="10">
    <location>
        <begin position="24"/>
        <end position="29"/>
    </location>
    <ligand>
        <name>substrate</name>
    </ligand>
</feature>
<evidence type="ECO:0000313" key="15">
    <source>
        <dbReference type="Proteomes" id="UP000292855"/>
    </source>
</evidence>
<evidence type="ECO:0000256" key="3">
    <source>
        <dbReference type="ARBA" id="ARBA00005842"/>
    </source>
</evidence>
<dbReference type="InterPro" id="IPR018022">
    <property type="entry name" value="IPT"/>
</dbReference>
<gene>
    <name evidence="10 14" type="primary">miaA</name>
    <name evidence="14" type="ORF">EWE74_15045</name>
</gene>
<evidence type="ECO:0000256" key="5">
    <source>
        <dbReference type="ARBA" id="ARBA00022694"/>
    </source>
</evidence>
<dbReference type="InterPro" id="IPR027417">
    <property type="entry name" value="P-loop_NTPase"/>
</dbReference>
<dbReference type="NCBIfam" id="TIGR00174">
    <property type="entry name" value="miaA"/>
    <property type="match status" value="1"/>
</dbReference>
<keyword evidence="15" id="KW-1185">Reference proteome</keyword>
<dbReference type="Gene3D" id="1.10.287.890">
    <property type="entry name" value="Crystal structure of tRNA isopentenylpyrophosphate transferase (bh2366) domain"/>
    <property type="match status" value="1"/>
</dbReference>
<evidence type="ECO:0000256" key="9">
    <source>
        <dbReference type="ARBA" id="ARBA00049563"/>
    </source>
</evidence>
<dbReference type="Pfam" id="PF01715">
    <property type="entry name" value="IPPT"/>
    <property type="match status" value="1"/>
</dbReference>
<keyword evidence="6 10" id="KW-0547">Nucleotide-binding</keyword>